<feature type="compositionally biased region" description="Polar residues" evidence="1">
    <location>
        <begin position="165"/>
        <end position="191"/>
    </location>
</feature>
<dbReference type="SUPFAM" id="SSF52540">
    <property type="entry name" value="P-loop containing nucleoside triphosphate hydrolases"/>
    <property type="match status" value="1"/>
</dbReference>
<dbReference type="InterPro" id="IPR045055">
    <property type="entry name" value="DNA2/NAM7-like"/>
</dbReference>
<dbReference type="Pfam" id="PF13087">
    <property type="entry name" value="AAA_12"/>
    <property type="match status" value="1"/>
</dbReference>
<dbReference type="InterPro" id="IPR047187">
    <property type="entry name" value="SF1_C_Upf1"/>
</dbReference>
<dbReference type="GO" id="GO:0043186">
    <property type="term" value="C:P granule"/>
    <property type="evidence" value="ECO:0007669"/>
    <property type="project" value="TreeGrafter"/>
</dbReference>
<feature type="region of interest" description="Disordered" evidence="1">
    <location>
        <begin position="1099"/>
        <end position="1118"/>
    </location>
</feature>
<dbReference type="InterPro" id="IPR041679">
    <property type="entry name" value="DNA2/NAM7-like_C"/>
</dbReference>
<proteinExistence type="predicted"/>
<feature type="compositionally biased region" description="Low complexity" evidence="1">
    <location>
        <begin position="1042"/>
        <end position="1061"/>
    </location>
</feature>
<name>A0A915P3V3_9BILA</name>
<feature type="compositionally biased region" description="Polar residues" evidence="1">
    <location>
        <begin position="1101"/>
        <end position="1118"/>
    </location>
</feature>
<sequence>MKNFKQQNVGNGIANSWNKDIPNRLAHNLNLIVLTHGEEERNERIEENEDISDISYPPLGPPPPLPSSHPPPPLPPRPQSLLANVSSPPPPPHTDVQVDISHLPSTSFNKSGRDTTSGRLVYPPTNPNTVNSNYRSRLVSDSISSLSSDVNFPFNIDVFTPTHSEANSHNSSFNHPSEISEPFENSASQEPLPSHKQKYVQPTQPPKYIVSKTFPHVICAKSSQGPKTFHWPQFVLIPKSFSHKLTIGDTVMLNNLTQTTQNIDNDISPTYQTNTLPQIIDRLTDYKELGFIINEDLDTYTVQSSTSIVPTIIPKPNNQFQSGERVEVISVELKIGTICFPSYILPQSFPVNEANVTRAVPETGFPINVSAPPPYVFPINKITNLHPVQTSVAAAINTYLHFINTNYNKTIVNTKLTPTSHENSRKECFKFNCSHSTLESAINFNKTWKKGSPVVIKFGEMTIGIATLLDCSFISPNSYSLTLIIQIDFLYETAPEIEPDLTLTLQVPLSTTRYVSRIKTWNSHFLSAVTQNQSPCSILFQQLVGIPTFKLEPTQNLLHSAFARNISPPLTTEQLTVLDLILNPTPCVVTMAAGPGTGKSHTITTAIVELVRQNKHPSILTHSNPAMARLVEDVCPKLPHGMKALVILSASAKEQYNKLFSKFQDHLLIASISDIDLSSLKSKDRKIAARYKEFTDKSPRKADEKSAALIVLKNPDKCPPIIFSTLSMAEDIELLLHNTTHIFIDEAGQAPTHQSLSLFFQAPLLEKIMVTGDPKQLDVYLVDVPKYLHPYCFGSILTHTLQIPSISHVNLTLSFRSHPTITTILSESIYGTNLIPGVSTTNRDCTFPFPDKNVPLLLLNTYEKDTRSPHSFSRYNTAQTDLAILIIEYIINNCNSLSAVCICLYSDQVKIIREKFPGFPVFTVDSFQSRESDLIILITTRSMPKSPTEMTSALEFVNNPNRTTVVLSRAKRGMIMLGNFSLLKVCPSWNKFLTIAEKHTQIYSNLPPCFYSHRSVPQAHVAQARPLPRFPHAPQQPPSYHAGPSTSAQPQQPPSYYAGPSTSAQTQQQHIPVHISERAYRRPAPYRIPRLCDINVHDFNHPSTSSTQYNRTFYRSNH</sequence>
<feature type="region of interest" description="Disordered" evidence="1">
    <location>
        <begin position="165"/>
        <end position="200"/>
    </location>
</feature>
<dbReference type="AlphaFoldDB" id="A0A915P3V3"/>
<organism evidence="3 4">
    <name type="scientific">Meloidogyne floridensis</name>
    <dbReference type="NCBI Taxonomy" id="298350"/>
    <lineage>
        <taxon>Eukaryota</taxon>
        <taxon>Metazoa</taxon>
        <taxon>Ecdysozoa</taxon>
        <taxon>Nematoda</taxon>
        <taxon>Chromadorea</taxon>
        <taxon>Rhabditida</taxon>
        <taxon>Tylenchina</taxon>
        <taxon>Tylenchomorpha</taxon>
        <taxon>Tylenchoidea</taxon>
        <taxon>Meloidogynidae</taxon>
        <taxon>Meloidogyninae</taxon>
        <taxon>Meloidogyne</taxon>
    </lineage>
</organism>
<feature type="compositionally biased region" description="Pro residues" evidence="1">
    <location>
        <begin position="58"/>
        <end position="78"/>
    </location>
</feature>
<accession>A0A915P3V3</accession>
<dbReference type="GO" id="GO:0035194">
    <property type="term" value="P:regulatory ncRNA-mediated post-transcriptional gene silencing"/>
    <property type="evidence" value="ECO:0007669"/>
    <property type="project" value="TreeGrafter"/>
</dbReference>
<dbReference type="GO" id="GO:0005829">
    <property type="term" value="C:cytosol"/>
    <property type="evidence" value="ECO:0007669"/>
    <property type="project" value="TreeGrafter"/>
</dbReference>
<feature type="domain" description="DNA2/NAM7 helicase-like C-terminal" evidence="2">
    <location>
        <begin position="805"/>
        <end position="979"/>
    </location>
</feature>
<feature type="region of interest" description="Disordered" evidence="1">
    <location>
        <begin position="39"/>
        <end position="128"/>
    </location>
</feature>
<dbReference type="Pfam" id="PF13245">
    <property type="entry name" value="AAA_19"/>
    <property type="match status" value="1"/>
</dbReference>
<dbReference type="PANTHER" id="PTHR10887:SF322">
    <property type="entry name" value="HELICASE MOV-10"/>
    <property type="match status" value="1"/>
</dbReference>
<reference evidence="4" key="1">
    <citation type="submission" date="2022-11" db="UniProtKB">
        <authorList>
            <consortium name="WormBaseParasite"/>
        </authorList>
    </citation>
    <scope>IDENTIFICATION</scope>
</reference>
<dbReference type="Gene3D" id="3.40.50.300">
    <property type="entry name" value="P-loop containing nucleotide triphosphate hydrolases"/>
    <property type="match status" value="2"/>
</dbReference>
<feature type="region of interest" description="Disordered" evidence="1">
    <location>
        <begin position="1028"/>
        <end position="1070"/>
    </location>
</feature>
<evidence type="ECO:0000313" key="3">
    <source>
        <dbReference type="Proteomes" id="UP000887560"/>
    </source>
</evidence>
<feature type="compositionally biased region" description="Polar residues" evidence="1">
    <location>
        <begin position="103"/>
        <end position="118"/>
    </location>
</feature>
<evidence type="ECO:0000313" key="4">
    <source>
        <dbReference type="WBParaSite" id="scf7180000423733.g11553"/>
    </source>
</evidence>
<keyword evidence="3" id="KW-1185">Reference proteome</keyword>
<protein>
    <submittedName>
        <fullName evidence="4">DNA2/NAM7 helicase-like C-terminal domain-containing protein</fullName>
    </submittedName>
</protein>
<dbReference type="WBParaSite" id="scf7180000423733.g11553">
    <property type="protein sequence ID" value="scf7180000423733.g11553"/>
    <property type="gene ID" value="scf7180000423733.g11553"/>
</dbReference>
<dbReference type="InterPro" id="IPR027417">
    <property type="entry name" value="P-loop_NTPase"/>
</dbReference>
<feature type="compositionally biased region" description="Pro residues" evidence="1">
    <location>
        <begin position="1028"/>
        <end position="1037"/>
    </location>
</feature>
<evidence type="ECO:0000256" key="1">
    <source>
        <dbReference type="SAM" id="MobiDB-lite"/>
    </source>
</evidence>
<dbReference type="CDD" id="cd18808">
    <property type="entry name" value="SF1_C_Upf1"/>
    <property type="match status" value="1"/>
</dbReference>
<dbReference type="PANTHER" id="PTHR10887">
    <property type="entry name" value="DNA2/NAM7 HELICASE FAMILY"/>
    <property type="match status" value="1"/>
</dbReference>
<dbReference type="Proteomes" id="UP000887560">
    <property type="component" value="Unplaced"/>
</dbReference>
<evidence type="ECO:0000259" key="2">
    <source>
        <dbReference type="Pfam" id="PF13087"/>
    </source>
</evidence>